<evidence type="ECO:0000256" key="1">
    <source>
        <dbReference type="SAM" id="Coils"/>
    </source>
</evidence>
<dbReference type="Proteomes" id="UP001153678">
    <property type="component" value="Unassembled WGS sequence"/>
</dbReference>
<dbReference type="PRINTS" id="PR00300">
    <property type="entry name" value="CLPPROTEASEA"/>
</dbReference>
<accession>A0A9W4SC08</accession>
<dbReference type="OrthoDB" id="2443769at2759"/>
<dbReference type="GO" id="GO:0005524">
    <property type="term" value="F:ATP binding"/>
    <property type="evidence" value="ECO:0007669"/>
    <property type="project" value="InterPro"/>
</dbReference>
<comment type="caution">
    <text evidence="3">The sequence shown here is derived from an EMBL/GenBank/DDBJ whole genome shotgun (WGS) entry which is preliminary data.</text>
</comment>
<keyword evidence="1" id="KW-0175">Coiled coil</keyword>
<evidence type="ECO:0000259" key="2">
    <source>
        <dbReference type="SMART" id="SM00382"/>
    </source>
</evidence>
<dbReference type="SMART" id="SM00382">
    <property type="entry name" value="AAA"/>
    <property type="match status" value="1"/>
</dbReference>
<name>A0A9W4SC08_9GLOM</name>
<dbReference type="InterPro" id="IPR027417">
    <property type="entry name" value="P-loop_NTPase"/>
</dbReference>
<dbReference type="SUPFAM" id="SSF52540">
    <property type="entry name" value="P-loop containing nucleoside triphosphate hydrolases"/>
    <property type="match status" value="1"/>
</dbReference>
<dbReference type="InterPro" id="IPR003959">
    <property type="entry name" value="ATPase_AAA_core"/>
</dbReference>
<sequence length="501" mass="55908">MSIIQRLATKKNELEKRLEGQYSGKSQGKEILQYKIEKLEELITIYGSASPSMSLTNARQMLDQQVGFEEQKKELLEKPKGIRPKPLILCLVGPTGTGKTSFSQIISQALGKKFFSVSLGGLSEISTLVGSEATSPATNMGQLAQALVETKTSDPVILLDEVDKTGLALKNCLLNILDSTQNQSVLDYYLETNENAILNQKNFEITPAAVETLINKTKEKGVRNLKKGLDKKQGKTASKITITPNLVNQIIPLNFTNPEENEPKNDPTELVKISQALAKLQNENEKLASILSESQKELEKLKKNNQDLEGQVKGEEVASEGVLGGLTNFKGLYPWEEKKLIENIILDSTELENTIANFENKLKAIVVGSNEQEVINLRKKKEELRKTLKEKEQQIITLSNHKCDTPEGKELNLWKEKVVELTTEKDKLQKKIKDFELSGDDGENLDNLTPEQLKHKIYNTRKEITKLKSEIGKNNNSNPEGANYGHWILGGMGIADIELEN</sequence>
<evidence type="ECO:0000313" key="4">
    <source>
        <dbReference type="Proteomes" id="UP001153678"/>
    </source>
</evidence>
<dbReference type="InterPro" id="IPR027065">
    <property type="entry name" value="Lon_Prtase"/>
</dbReference>
<dbReference type="AlphaFoldDB" id="A0A9W4SC08"/>
<feature type="domain" description="AAA+ ATPase" evidence="2">
    <location>
        <begin position="85"/>
        <end position="425"/>
    </location>
</feature>
<proteinExistence type="predicted"/>
<dbReference type="PANTHER" id="PTHR43718">
    <property type="entry name" value="LON PROTEASE"/>
    <property type="match status" value="1"/>
</dbReference>
<dbReference type="InterPro" id="IPR001270">
    <property type="entry name" value="ClpA/B"/>
</dbReference>
<dbReference type="Gene3D" id="3.40.50.300">
    <property type="entry name" value="P-loop containing nucleotide triphosphate hydrolases"/>
    <property type="match status" value="1"/>
</dbReference>
<keyword evidence="4" id="KW-1185">Reference proteome</keyword>
<dbReference type="GO" id="GO:0004176">
    <property type="term" value="F:ATP-dependent peptidase activity"/>
    <property type="evidence" value="ECO:0007669"/>
    <property type="project" value="InterPro"/>
</dbReference>
<feature type="coiled-coil region" evidence="1">
    <location>
        <begin position="270"/>
        <end position="438"/>
    </location>
</feature>
<dbReference type="GO" id="GO:0006515">
    <property type="term" value="P:protein quality control for misfolded or incompletely synthesized proteins"/>
    <property type="evidence" value="ECO:0007669"/>
    <property type="project" value="TreeGrafter"/>
</dbReference>
<dbReference type="GO" id="GO:0016887">
    <property type="term" value="F:ATP hydrolysis activity"/>
    <property type="evidence" value="ECO:0007669"/>
    <property type="project" value="InterPro"/>
</dbReference>
<dbReference type="PANTHER" id="PTHR43718:SF2">
    <property type="entry name" value="LON PROTEASE HOMOLOG, MITOCHONDRIAL"/>
    <property type="match status" value="1"/>
</dbReference>
<organism evidence="3 4">
    <name type="scientific">Funneliformis geosporum</name>
    <dbReference type="NCBI Taxonomy" id="1117311"/>
    <lineage>
        <taxon>Eukaryota</taxon>
        <taxon>Fungi</taxon>
        <taxon>Fungi incertae sedis</taxon>
        <taxon>Mucoromycota</taxon>
        <taxon>Glomeromycotina</taxon>
        <taxon>Glomeromycetes</taxon>
        <taxon>Glomerales</taxon>
        <taxon>Glomeraceae</taxon>
        <taxon>Funneliformis</taxon>
    </lineage>
</organism>
<gene>
    <name evidence="3" type="ORF">FWILDA_LOCUS193</name>
</gene>
<protein>
    <submittedName>
        <fullName evidence="3">1297_t:CDS:1</fullName>
    </submittedName>
</protein>
<dbReference type="Pfam" id="PF00004">
    <property type="entry name" value="AAA"/>
    <property type="match status" value="1"/>
</dbReference>
<dbReference type="InterPro" id="IPR003593">
    <property type="entry name" value="AAA+_ATPase"/>
</dbReference>
<dbReference type="GO" id="GO:0004252">
    <property type="term" value="F:serine-type endopeptidase activity"/>
    <property type="evidence" value="ECO:0007669"/>
    <property type="project" value="InterPro"/>
</dbReference>
<evidence type="ECO:0000313" key="3">
    <source>
        <dbReference type="EMBL" id="CAI2161722.1"/>
    </source>
</evidence>
<reference evidence="3" key="1">
    <citation type="submission" date="2022-08" db="EMBL/GenBank/DDBJ databases">
        <authorList>
            <person name="Kallberg Y."/>
            <person name="Tangrot J."/>
            <person name="Rosling A."/>
        </authorList>
    </citation>
    <scope>NUCLEOTIDE SEQUENCE</scope>
    <source>
        <strain evidence="3">Wild A</strain>
    </source>
</reference>
<dbReference type="EMBL" id="CAMKVN010000012">
    <property type="protein sequence ID" value="CAI2161722.1"/>
    <property type="molecule type" value="Genomic_DNA"/>
</dbReference>